<proteinExistence type="predicted"/>
<dbReference type="AlphaFoldDB" id="A0A7L4ZEK4"/>
<dbReference type="Proteomes" id="UP000464657">
    <property type="component" value="Chromosome"/>
</dbReference>
<keyword evidence="2" id="KW-1185">Reference proteome</keyword>
<sequence length="266" mass="31217">MNIDSRDKLEEWLTQNYWFEDGFISEINVSKNGLEIVAGYQIVGTYVAGEKRKLKEFCLKPIGLTNWTYKKEQFTPTEESYINGIDLIEKGIGLKFDTGSLFEMSCESIEISEPKITQTYTKPWISNYEIHLSVFGKEIPRPNYWIKKFEEYNLRIGFRYFSSEFIQLEKVPYPDYSGYFIQILNKINETQKGLFFKFIDLENDELTIGIENQDENEELFKTVQSIISGWKNTTINSGNVNFTGEEFKEFLENGNYPEQIEKIKNV</sequence>
<reference evidence="1 2" key="1">
    <citation type="journal article" date="2013" name="Int. J. Syst. Evol. Microbiol.">
        <title>Kordia antarctica sp. nov., isolated from Antarctic seawater.</title>
        <authorList>
            <person name="Baek K."/>
            <person name="Choi A."/>
            <person name="Kang I."/>
            <person name="Lee K."/>
            <person name="Cho J.C."/>
        </authorList>
    </citation>
    <scope>NUCLEOTIDE SEQUENCE [LARGE SCALE GENOMIC DNA]</scope>
    <source>
        <strain evidence="1 2">IMCC3317</strain>
    </source>
</reference>
<dbReference type="EMBL" id="CP019288">
    <property type="protein sequence ID" value="QHI34891.1"/>
    <property type="molecule type" value="Genomic_DNA"/>
</dbReference>
<protein>
    <submittedName>
        <fullName evidence="1">Uncharacterized protein</fullName>
    </submittedName>
</protein>
<name>A0A7L4ZEK4_9FLAO</name>
<dbReference type="OrthoDB" id="3035306at2"/>
<dbReference type="RefSeq" id="WP_160127676.1">
    <property type="nucleotide sequence ID" value="NZ_CP019288.1"/>
</dbReference>
<evidence type="ECO:0000313" key="1">
    <source>
        <dbReference type="EMBL" id="QHI34891.1"/>
    </source>
</evidence>
<accession>A0A7L4ZEK4</accession>
<evidence type="ECO:0000313" key="2">
    <source>
        <dbReference type="Proteomes" id="UP000464657"/>
    </source>
</evidence>
<organism evidence="1 2">
    <name type="scientific">Kordia antarctica</name>
    <dbReference type="NCBI Taxonomy" id="1218801"/>
    <lineage>
        <taxon>Bacteria</taxon>
        <taxon>Pseudomonadati</taxon>
        <taxon>Bacteroidota</taxon>
        <taxon>Flavobacteriia</taxon>
        <taxon>Flavobacteriales</taxon>
        <taxon>Flavobacteriaceae</taxon>
        <taxon>Kordia</taxon>
    </lineage>
</organism>
<dbReference type="KEGG" id="kan:IMCC3317_02360"/>
<gene>
    <name evidence="1" type="ORF">IMCC3317_02360</name>
</gene>